<dbReference type="Proteomes" id="UP000887013">
    <property type="component" value="Unassembled WGS sequence"/>
</dbReference>
<sequence>MIVFTNTGQDGVRKFVPSLFICVSLTLSSKKYNISVGIALSLTSTQFQLDDFRASTCLTFINPSAWQTFIGIMTQTHGSMKRKPGLELETITNRVP</sequence>
<dbReference type="AlphaFoldDB" id="A0A8X6UVA4"/>
<keyword evidence="2" id="KW-1185">Reference proteome</keyword>
<reference evidence="1" key="1">
    <citation type="submission" date="2020-08" db="EMBL/GenBank/DDBJ databases">
        <title>Multicomponent nature underlies the extraordinary mechanical properties of spider dragline silk.</title>
        <authorList>
            <person name="Kono N."/>
            <person name="Nakamura H."/>
            <person name="Mori M."/>
            <person name="Yoshida Y."/>
            <person name="Ohtoshi R."/>
            <person name="Malay A.D."/>
            <person name="Moran D.A.P."/>
            <person name="Tomita M."/>
            <person name="Numata K."/>
            <person name="Arakawa K."/>
        </authorList>
    </citation>
    <scope>NUCLEOTIDE SEQUENCE</scope>
</reference>
<gene>
    <name evidence="1" type="ORF">NPIL_546261</name>
</gene>
<dbReference type="EMBL" id="BMAW01039624">
    <property type="protein sequence ID" value="GFU56567.1"/>
    <property type="molecule type" value="Genomic_DNA"/>
</dbReference>
<protein>
    <submittedName>
        <fullName evidence="1">Uncharacterized protein</fullName>
    </submittedName>
</protein>
<name>A0A8X6UVA4_NEPPI</name>
<proteinExistence type="predicted"/>
<evidence type="ECO:0000313" key="1">
    <source>
        <dbReference type="EMBL" id="GFU56567.1"/>
    </source>
</evidence>
<evidence type="ECO:0000313" key="2">
    <source>
        <dbReference type="Proteomes" id="UP000887013"/>
    </source>
</evidence>
<comment type="caution">
    <text evidence="1">The sequence shown here is derived from an EMBL/GenBank/DDBJ whole genome shotgun (WGS) entry which is preliminary data.</text>
</comment>
<accession>A0A8X6UVA4</accession>
<organism evidence="1 2">
    <name type="scientific">Nephila pilipes</name>
    <name type="common">Giant wood spider</name>
    <name type="synonym">Nephila maculata</name>
    <dbReference type="NCBI Taxonomy" id="299642"/>
    <lineage>
        <taxon>Eukaryota</taxon>
        <taxon>Metazoa</taxon>
        <taxon>Ecdysozoa</taxon>
        <taxon>Arthropoda</taxon>
        <taxon>Chelicerata</taxon>
        <taxon>Arachnida</taxon>
        <taxon>Araneae</taxon>
        <taxon>Araneomorphae</taxon>
        <taxon>Entelegynae</taxon>
        <taxon>Araneoidea</taxon>
        <taxon>Nephilidae</taxon>
        <taxon>Nephila</taxon>
    </lineage>
</organism>